<protein>
    <submittedName>
        <fullName evidence="4">PAZ domain-containing protein</fullName>
    </submittedName>
</protein>
<dbReference type="SMART" id="SM00950">
    <property type="entry name" value="Piwi"/>
    <property type="match status" value="1"/>
</dbReference>
<dbReference type="InterPro" id="IPR003165">
    <property type="entry name" value="Piwi"/>
</dbReference>
<comment type="caution">
    <text evidence="4">The sequence shown here is derived from an EMBL/GenBank/DDBJ whole genome shotgun (WGS) entry which is preliminary data.</text>
</comment>
<dbReference type="EMBL" id="RBNI01014322">
    <property type="protein sequence ID" value="RUP22137.1"/>
    <property type="molecule type" value="Genomic_DNA"/>
</dbReference>
<dbReference type="InterPro" id="IPR036085">
    <property type="entry name" value="PAZ_dom_sf"/>
</dbReference>
<dbReference type="OrthoDB" id="10252740at2759"/>
<dbReference type="Pfam" id="PF02171">
    <property type="entry name" value="Piwi"/>
    <property type="match status" value="1"/>
</dbReference>
<evidence type="ECO:0000259" key="2">
    <source>
        <dbReference type="PROSITE" id="PS50821"/>
    </source>
</evidence>
<dbReference type="AlphaFoldDB" id="A0A433BAN2"/>
<name>A0A433BAN2_9FUNG</name>
<evidence type="ECO:0000259" key="3">
    <source>
        <dbReference type="PROSITE" id="PS50822"/>
    </source>
</evidence>
<evidence type="ECO:0000313" key="4">
    <source>
        <dbReference type="EMBL" id="RUP22137.1"/>
    </source>
</evidence>
<proteinExistence type="predicted"/>
<keyword evidence="5" id="KW-1185">Reference proteome</keyword>
<evidence type="ECO:0000256" key="1">
    <source>
        <dbReference type="SAM" id="MobiDB-lite"/>
    </source>
</evidence>
<dbReference type="Proteomes" id="UP000268093">
    <property type="component" value="Unassembled WGS sequence"/>
</dbReference>
<dbReference type="PROSITE" id="PS50822">
    <property type="entry name" value="PIWI"/>
    <property type="match status" value="1"/>
</dbReference>
<feature type="region of interest" description="Disordered" evidence="1">
    <location>
        <begin position="216"/>
        <end position="242"/>
    </location>
</feature>
<dbReference type="GO" id="GO:0003723">
    <property type="term" value="F:RNA binding"/>
    <property type="evidence" value="ECO:0007669"/>
    <property type="project" value="InterPro"/>
</dbReference>
<dbReference type="InterPro" id="IPR012337">
    <property type="entry name" value="RNaseH-like_sf"/>
</dbReference>
<reference evidence="4 5" key="1">
    <citation type="journal article" date="2018" name="New Phytol.">
        <title>Phylogenomics of Endogonaceae and evolution of mycorrhizas within Mucoromycota.</title>
        <authorList>
            <person name="Chang Y."/>
            <person name="Desiro A."/>
            <person name="Na H."/>
            <person name="Sandor L."/>
            <person name="Lipzen A."/>
            <person name="Clum A."/>
            <person name="Barry K."/>
            <person name="Grigoriev I.V."/>
            <person name="Martin F.M."/>
            <person name="Stajich J.E."/>
            <person name="Smith M.E."/>
            <person name="Bonito G."/>
            <person name="Spatafora J.W."/>
        </authorList>
    </citation>
    <scope>NUCLEOTIDE SEQUENCE [LARGE SCALE GENOMIC DNA]</scope>
    <source>
        <strain evidence="4 5">GMNB39</strain>
    </source>
</reference>
<feature type="domain" description="PAZ" evidence="2">
    <location>
        <begin position="29"/>
        <end position="146"/>
    </location>
</feature>
<gene>
    <name evidence="4" type="ORF">BC936DRAFT_139111</name>
</gene>
<organism evidence="4 5">
    <name type="scientific">Jimgerdemannia flammicorona</name>
    <dbReference type="NCBI Taxonomy" id="994334"/>
    <lineage>
        <taxon>Eukaryota</taxon>
        <taxon>Fungi</taxon>
        <taxon>Fungi incertae sedis</taxon>
        <taxon>Mucoromycota</taxon>
        <taxon>Mucoromycotina</taxon>
        <taxon>Endogonomycetes</taxon>
        <taxon>Endogonales</taxon>
        <taxon>Endogonaceae</taxon>
        <taxon>Jimgerdemannia</taxon>
    </lineage>
</organism>
<feature type="non-terminal residue" evidence="4">
    <location>
        <position position="242"/>
    </location>
</feature>
<dbReference type="InterPro" id="IPR003100">
    <property type="entry name" value="PAZ_dom"/>
</dbReference>
<dbReference type="SUPFAM" id="SSF101690">
    <property type="entry name" value="PAZ domain"/>
    <property type="match status" value="1"/>
</dbReference>
<dbReference type="Gene3D" id="2.170.260.10">
    <property type="entry name" value="paz domain"/>
    <property type="match status" value="1"/>
</dbReference>
<evidence type="ECO:0000313" key="5">
    <source>
        <dbReference type="Proteomes" id="UP000268093"/>
    </source>
</evidence>
<dbReference type="CDD" id="cd02846">
    <property type="entry name" value="PAZ_argonaute_like"/>
    <property type="match status" value="1"/>
</dbReference>
<dbReference type="PANTHER" id="PTHR22891">
    <property type="entry name" value="EUKARYOTIC TRANSLATION INITIATION FACTOR 2C"/>
    <property type="match status" value="1"/>
</dbReference>
<dbReference type="SUPFAM" id="SSF53098">
    <property type="entry name" value="Ribonuclease H-like"/>
    <property type="match status" value="1"/>
</dbReference>
<sequence length="242" mass="28081">MFTSMLFTVAGKLVLNIDAVSAVFRRAGNLVDMMAEFLGRRPDDFLRSRGLNRWQIDDVNKEYRGVEIELIHRGEQRPRYRIDGVSSVTADKIKFKDDQTNKELTVVEYFKKQYNRQLKFGACLPCVVVNKKTDLYFPIEVCRIVEVLQSHAGIQGTSRPTHYQVLHDEYDLEADELQNLCYRLCYTYGRCTRSVSVVPPVFYADMAGYRISRWSDEDSKRTPDSQEDPSLLFEPLNQRLKG</sequence>
<dbReference type="PROSITE" id="PS50821">
    <property type="entry name" value="PAZ"/>
    <property type="match status" value="1"/>
</dbReference>
<dbReference type="Gene3D" id="3.30.420.10">
    <property type="entry name" value="Ribonuclease H-like superfamily/Ribonuclease H"/>
    <property type="match status" value="1"/>
</dbReference>
<dbReference type="InterPro" id="IPR036397">
    <property type="entry name" value="RNaseH_sf"/>
</dbReference>
<feature type="domain" description="Piwi" evidence="3">
    <location>
        <begin position="147"/>
        <end position="216"/>
    </location>
</feature>
<accession>A0A433BAN2</accession>